<keyword evidence="4 7" id="KW-0472">Membrane</keyword>
<reference evidence="8" key="2">
    <citation type="submission" date="2023-05" db="EMBL/GenBank/DDBJ databases">
        <authorList>
            <consortium name="Lawrence Berkeley National Laboratory"/>
            <person name="Steindorff A."/>
            <person name="Hensen N."/>
            <person name="Bonometti L."/>
            <person name="Westerberg I."/>
            <person name="Brannstrom I.O."/>
            <person name="Guillou S."/>
            <person name="Cros-Aarteil S."/>
            <person name="Calhoun S."/>
            <person name="Haridas S."/>
            <person name="Kuo A."/>
            <person name="Mondo S."/>
            <person name="Pangilinan J."/>
            <person name="Riley R."/>
            <person name="Labutti K."/>
            <person name="Andreopoulos B."/>
            <person name="Lipzen A."/>
            <person name="Chen C."/>
            <person name="Yanf M."/>
            <person name="Daum C."/>
            <person name="Ng V."/>
            <person name="Clum A."/>
            <person name="Ohm R."/>
            <person name="Martin F."/>
            <person name="Silar P."/>
            <person name="Natvig D."/>
            <person name="Lalanne C."/>
            <person name="Gautier V."/>
            <person name="Ament-Velasquez S.L."/>
            <person name="Kruys A."/>
            <person name="Hutchinson M.I."/>
            <person name="Powell A.J."/>
            <person name="Barry K."/>
            <person name="Miller A.N."/>
            <person name="Grigoriev I.V."/>
            <person name="Debuchy R."/>
            <person name="Gladieux P."/>
            <person name="Thoren M.H."/>
            <person name="Johannesson H."/>
        </authorList>
    </citation>
    <scope>NUCLEOTIDE SEQUENCE</scope>
    <source>
        <strain evidence="8">CBS 359.72</strain>
    </source>
</reference>
<dbReference type="GO" id="GO:0016020">
    <property type="term" value="C:membrane"/>
    <property type="evidence" value="ECO:0007669"/>
    <property type="project" value="UniProtKB-SubCell"/>
</dbReference>
<feature type="region of interest" description="Disordered" evidence="6">
    <location>
        <begin position="100"/>
        <end position="119"/>
    </location>
</feature>
<evidence type="ECO:0000256" key="6">
    <source>
        <dbReference type="SAM" id="MobiDB-lite"/>
    </source>
</evidence>
<evidence type="ECO:0000256" key="1">
    <source>
        <dbReference type="ARBA" id="ARBA00004141"/>
    </source>
</evidence>
<evidence type="ECO:0000313" key="8">
    <source>
        <dbReference type="EMBL" id="KAK4247520.1"/>
    </source>
</evidence>
<evidence type="ECO:0000313" key="9">
    <source>
        <dbReference type="Proteomes" id="UP001303647"/>
    </source>
</evidence>
<dbReference type="GO" id="GO:0046873">
    <property type="term" value="F:metal ion transmembrane transporter activity"/>
    <property type="evidence" value="ECO:0007669"/>
    <property type="project" value="InterPro"/>
</dbReference>
<dbReference type="PANTHER" id="PTHR47685:SF1">
    <property type="entry name" value="MAGNESIUM TRANSPORT PROTEIN CORA"/>
    <property type="match status" value="1"/>
</dbReference>
<dbReference type="InterPro" id="IPR050829">
    <property type="entry name" value="CorA_MIT"/>
</dbReference>
<evidence type="ECO:0000256" key="3">
    <source>
        <dbReference type="ARBA" id="ARBA00022989"/>
    </source>
</evidence>
<dbReference type="SUPFAM" id="SSF144083">
    <property type="entry name" value="Magnesium transport protein CorA, transmembrane region"/>
    <property type="match status" value="1"/>
</dbReference>
<evidence type="ECO:0000256" key="7">
    <source>
        <dbReference type="SAM" id="Phobius"/>
    </source>
</evidence>
<feature type="transmembrane region" description="Helical" evidence="7">
    <location>
        <begin position="763"/>
        <end position="785"/>
    </location>
</feature>
<accession>A0AAN7HNN7</accession>
<comment type="subcellular location">
    <subcellularLocation>
        <location evidence="1">Membrane</location>
        <topology evidence="1">Multi-pass membrane protein</topology>
    </subcellularLocation>
</comment>
<evidence type="ECO:0000256" key="2">
    <source>
        <dbReference type="ARBA" id="ARBA00022692"/>
    </source>
</evidence>
<sequence>MGRPLPSTCLSIGHHDNQVSDVVIHYNGCLRVAKQGQFYDSLDLESQQRISRANGKIADLRSRLETSEQASTAGTRLQGFKQAMAEWRAVTGHSNVPAATNLGYSRSQTPRTPAFGADKPVDSHIRASVIYFKDGQPFDVPGLAKSSPHQKIPVADLLSENESKNPIMQPNENGVVRYFHLPANNMAWVEEVIARYYHEKRPDPNIRPDKQRSMRPESKTETVLQPGYWRGQQNFDAGSEVHARHMKPFFSGISVDPRGSGPRPKNMVLFMPYLHWETDRGRARSAEIAKEARKYDLSSIKDVVDQAKNQLARTETQHTVAPAWALRPHSFMSGSIDRRKALGQVLRSAATLLEAMDSHIEEQLTMSYLHAEPPLHPRRTLDQAYYGALRSTGARDRDQVVYRGTTAQPHPCVGPEACPQCNEDIRKTPRILMVDQLWLWCLDEKTIITSFPRRWGRNRPDPSAIHKSLRTRFQHAHPGEISSAYDLALIIVDEASRVFFNRTKISAEQPNLVELFNAAIRDLTYKQTAAFDQFLIYTHLASRDYKRQRYVSSDNSTQNHLLNINPEGELLKEVKDIQDELHIIMRIKEQQQAVMENFVKHIRRTLVPVVRAHRPITSRPSAVWDAVLEASLEYSGASAEDPTYHREEEERQCAQQTLTKADILLEDIEGRIAELRALLQNTQNTSAALKDLLTLKQQQAGVIEAREAVKQAQLTLKQGQSIMIFTVVTIIFLPLSFCASVFGMNATEFSIDARLPLSSELRLMFPISAGIIFASFLFAFSRGVFANSAIVLARSAASFAWNTAATWVAVKTGLYLVSREMLARANRLREKEGTVTGGMKAEVLRREKNLERMRAAGHVKALARQRQSAMRRTEAADGSSEPAGMVLTPFSEGIPSSSSPFLGERYDGMMDVELGERVSRKPSSQIHLVQGR</sequence>
<feature type="region of interest" description="Disordered" evidence="6">
    <location>
        <begin position="203"/>
        <end position="223"/>
    </location>
</feature>
<dbReference type="InterPro" id="IPR045863">
    <property type="entry name" value="CorA_TM1_TM2"/>
</dbReference>
<dbReference type="Gene3D" id="1.20.58.340">
    <property type="entry name" value="Magnesium transport protein CorA, transmembrane region"/>
    <property type="match status" value="1"/>
</dbReference>
<feature type="transmembrane region" description="Helical" evidence="7">
    <location>
        <begin position="722"/>
        <end position="742"/>
    </location>
</feature>
<keyword evidence="3 7" id="KW-1133">Transmembrane helix</keyword>
<evidence type="ECO:0000256" key="5">
    <source>
        <dbReference type="SAM" id="Coils"/>
    </source>
</evidence>
<dbReference type="EMBL" id="MU857652">
    <property type="protein sequence ID" value="KAK4247520.1"/>
    <property type="molecule type" value="Genomic_DNA"/>
</dbReference>
<comment type="caution">
    <text evidence="8">The sequence shown here is derived from an EMBL/GenBank/DDBJ whole genome shotgun (WGS) entry which is preliminary data.</text>
</comment>
<dbReference type="PANTHER" id="PTHR47685">
    <property type="entry name" value="MAGNESIUM TRANSPORT PROTEIN CORA"/>
    <property type="match status" value="1"/>
</dbReference>
<gene>
    <name evidence="8" type="ORF">C7999DRAFT_41176</name>
</gene>
<keyword evidence="2 7" id="KW-0812">Transmembrane</keyword>
<feature type="coiled-coil region" evidence="5">
    <location>
        <begin position="665"/>
        <end position="692"/>
    </location>
</feature>
<evidence type="ECO:0000256" key="4">
    <source>
        <dbReference type="ARBA" id="ARBA00023136"/>
    </source>
</evidence>
<keyword evidence="5" id="KW-0175">Coiled coil</keyword>
<proteinExistence type="predicted"/>
<dbReference type="Pfam" id="PF01544">
    <property type="entry name" value="CorA"/>
    <property type="match status" value="1"/>
</dbReference>
<keyword evidence="9" id="KW-1185">Reference proteome</keyword>
<feature type="compositionally biased region" description="Basic and acidic residues" evidence="6">
    <location>
        <begin position="203"/>
        <end position="220"/>
    </location>
</feature>
<protein>
    <submittedName>
        <fullName evidence="8">Uncharacterized protein</fullName>
    </submittedName>
</protein>
<reference evidence="8" key="1">
    <citation type="journal article" date="2023" name="Mol. Phylogenet. Evol.">
        <title>Genome-scale phylogeny and comparative genomics of the fungal order Sordariales.</title>
        <authorList>
            <person name="Hensen N."/>
            <person name="Bonometti L."/>
            <person name="Westerberg I."/>
            <person name="Brannstrom I.O."/>
            <person name="Guillou S."/>
            <person name="Cros-Aarteil S."/>
            <person name="Calhoun S."/>
            <person name="Haridas S."/>
            <person name="Kuo A."/>
            <person name="Mondo S."/>
            <person name="Pangilinan J."/>
            <person name="Riley R."/>
            <person name="LaButti K."/>
            <person name="Andreopoulos B."/>
            <person name="Lipzen A."/>
            <person name="Chen C."/>
            <person name="Yan M."/>
            <person name="Daum C."/>
            <person name="Ng V."/>
            <person name="Clum A."/>
            <person name="Steindorff A."/>
            <person name="Ohm R.A."/>
            <person name="Martin F."/>
            <person name="Silar P."/>
            <person name="Natvig D.O."/>
            <person name="Lalanne C."/>
            <person name="Gautier V."/>
            <person name="Ament-Velasquez S.L."/>
            <person name="Kruys A."/>
            <person name="Hutchinson M.I."/>
            <person name="Powell A.J."/>
            <person name="Barry K."/>
            <person name="Miller A.N."/>
            <person name="Grigoriev I.V."/>
            <person name="Debuchy R."/>
            <person name="Gladieux P."/>
            <person name="Hiltunen Thoren M."/>
            <person name="Johannesson H."/>
        </authorList>
    </citation>
    <scope>NUCLEOTIDE SEQUENCE</scope>
    <source>
        <strain evidence="8">CBS 359.72</strain>
    </source>
</reference>
<organism evidence="8 9">
    <name type="scientific">Corynascus novoguineensis</name>
    <dbReference type="NCBI Taxonomy" id="1126955"/>
    <lineage>
        <taxon>Eukaryota</taxon>
        <taxon>Fungi</taxon>
        <taxon>Dikarya</taxon>
        <taxon>Ascomycota</taxon>
        <taxon>Pezizomycotina</taxon>
        <taxon>Sordariomycetes</taxon>
        <taxon>Sordariomycetidae</taxon>
        <taxon>Sordariales</taxon>
        <taxon>Chaetomiaceae</taxon>
        <taxon>Corynascus</taxon>
    </lineage>
</organism>
<name>A0AAN7HNN7_9PEZI</name>
<feature type="transmembrane region" description="Helical" evidence="7">
    <location>
        <begin position="797"/>
        <end position="817"/>
    </location>
</feature>
<feature type="compositionally biased region" description="Polar residues" evidence="6">
    <location>
        <begin position="100"/>
        <end position="111"/>
    </location>
</feature>
<dbReference type="Proteomes" id="UP001303647">
    <property type="component" value="Unassembled WGS sequence"/>
</dbReference>
<dbReference type="AlphaFoldDB" id="A0AAN7HNN7"/>
<dbReference type="InterPro" id="IPR002523">
    <property type="entry name" value="MgTranspt_CorA/ZnTranspt_ZntB"/>
</dbReference>